<dbReference type="Proteomes" id="UP000054549">
    <property type="component" value="Unassembled WGS sequence"/>
</dbReference>
<evidence type="ECO:0000313" key="3">
    <source>
        <dbReference type="Proteomes" id="UP000054549"/>
    </source>
</evidence>
<evidence type="ECO:0000256" key="1">
    <source>
        <dbReference type="SAM" id="Phobius"/>
    </source>
</evidence>
<organism evidence="2 3">
    <name type="scientific">Amanita muscaria (strain Koide BX008)</name>
    <dbReference type="NCBI Taxonomy" id="946122"/>
    <lineage>
        <taxon>Eukaryota</taxon>
        <taxon>Fungi</taxon>
        <taxon>Dikarya</taxon>
        <taxon>Basidiomycota</taxon>
        <taxon>Agaricomycotina</taxon>
        <taxon>Agaricomycetes</taxon>
        <taxon>Agaricomycetidae</taxon>
        <taxon>Agaricales</taxon>
        <taxon>Pluteineae</taxon>
        <taxon>Amanitaceae</taxon>
        <taxon>Amanita</taxon>
    </lineage>
</organism>
<feature type="transmembrane region" description="Helical" evidence="1">
    <location>
        <begin position="273"/>
        <end position="299"/>
    </location>
</feature>
<keyword evidence="3" id="KW-1185">Reference proteome</keyword>
<feature type="transmembrane region" description="Helical" evidence="1">
    <location>
        <begin position="229"/>
        <end position="253"/>
    </location>
</feature>
<feature type="transmembrane region" description="Helical" evidence="1">
    <location>
        <begin position="135"/>
        <end position="162"/>
    </location>
</feature>
<name>A0A0C2T032_AMAMK</name>
<proteinExistence type="predicted"/>
<sequence>MSSAVGPPWINNTVLWSLQPAVFFGLYSASFIHCVRWLLFEDEGWRIRKKLNWTLVTTTLLVFFLSTALFCAVPMQVIYTGSSFGGPIQDSSIVGNSPYYLALATLDSSVIQWSILMVMDSVMILRCWIVFSKNWFVICFPVVMWCFCLICAILSFCCYVEIPGLFDVVSSDSTLHLCFKPFMNIMPPLAFYVCNIVINIYTTSALVYKIWRAVKNNVGTNHLYRICRILTESGILYTLSSLVYLTSWIRLYFTYSKMDVIWPLLYTDPAATLILLPVGFQIVLGLTMFIPGIAFNLVIIRIGEQRATEEDIWVDSRETSEVLTPLDLLNHPDSSTPLEVESTDIGQERRERMVVMEIDRTEAGEIIEVSNVRDLPGIV</sequence>
<protein>
    <submittedName>
        <fullName evidence="2">Uncharacterized protein</fullName>
    </submittedName>
</protein>
<dbReference type="EMBL" id="KN818226">
    <property type="protein sequence ID" value="KIL69150.1"/>
    <property type="molecule type" value="Genomic_DNA"/>
</dbReference>
<feature type="transmembrane region" description="Helical" evidence="1">
    <location>
        <begin position="20"/>
        <end position="39"/>
    </location>
</feature>
<dbReference type="OrthoDB" id="3357408at2759"/>
<accession>A0A0C2T032</accession>
<reference evidence="2 3" key="1">
    <citation type="submission" date="2014-04" db="EMBL/GenBank/DDBJ databases">
        <title>Evolutionary Origins and Diversification of the Mycorrhizal Mutualists.</title>
        <authorList>
            <consortium name="DOE Joint Genome Institute"/>
            <consortium name="Mycorrhizal Genomics Consortium"/>
            <person name="Kohler A."/>
            <person name="Kuo A."/>
            <person name="Nagy L.G."/>
            <person name="Floudas D."/>
            <person name="Copeland A."/>
            <person name="Barry K.W."/>
            <person name="Cichocki N."/>
            <person name="Veneault-Fourrey C."/>
            <person name="LaButti K."/>
            <person name="Lindquist E.A."/>
            <person name="Lipzen A."/>
            <person name="Lundell T."/>
            <person name="Morin E."/>
            <person name="Murat C."/>
            <person name="Riley R."/>
            <person name="Ohm R."/>
            <person name="Sun H."/>
            <person name="Tunlid A."/>
            <person name="Henrissat B."/>
            <person name="Grigoriev I.V."/>
            <person name="Hibbett D.S."/>
            <person name="Martin F."/>
        </authorList>
    </citation>
    <scope>NUCLEOTIDE SEQUENCE [LARGE SCALE GENOMIC DNA]</scope>
    <source>
        <strain evidence="2 3">Koide BX008</strain>
    </source>
</reference>
<feature type="transmembrane region" description="Helical" evidence="1">
    <location>
        <begin position="99"/>
        <end position="123"/>
    </location>
</feature>
<keyword evidence="1" id="KW-0812">Transmembrane</keyword>
<gene>
    <name evidence="2" type="ORF">M378DRAFT_157375</name>
</gene>
<keyword evidence="1" id="KW-1133">Transmembrane helix</keyword>
<dbReference type="HOGENOM" id="CLU_044614_1_1_1"/>
<evidence type="ECO:0000313" key="2">
    <source>
        <dbReference type="EMBL" id="KIL69150.1"/>
    </source>
</evidence>
<keyword evidence="1" id="KW-0472">Membrane</keyword>
<feature type="transmembrane region" description="Helical" evidence="1">
    <location>
        <begin position="189"/>
        <end position="208"/>
    </location>
</feature>
<dbReference type="InParanoid" id="A0A0C2T032"/>
<feature type="transmembrane region" description="Helical" evidence="1">
    <location>
        <begin position="51"/>
        <end position="79"/>
    </location>
</feature>
<dbReference type="AlphaFoldDB" id="A0A0C2T032"/>